<evidence type="ECO:0000313" key="1">
    <source>
        <dbReference type="EMBL" id="GMR48101.1"/>
    </source>
</evidence>
<proteinExistence type="predicted"/>
<name>A0AAN5CP83_9BILA</name>
<gene>
    <name evidence="1" type="ORF">PMAYCL1PPCAC_18296</name>
</gene>
<dbReference type="AlphaFoldDB" id="A0AAN5CP83"/>
<protein>
    <submittedName>
        <fullName evidence="1">Uncharacterized protein</fullName>
    </submittedName>
</protein>
<reference evidence="2" key="1">
    <citation type="submission" date="2022-10" db="EMBL/GenBank/DDBJ databases">
        <title>Genome assembly of Pristionchus species.</title>
        <authorList>
            <person name="Yoshida K."/>
            <person name="Sommer R.J."/>
        </authorList>
    </citation>
    <scope>NUCLEOTIDE SEQUENCE [LARGE SCALE GENOMIC DNA]</scope>
    <source>
        <strain evidence="2">RS5460</strain>
    </source>
</reference>
<dbReference type="EMBL" id="BTRK01000004">
    <property type="protein sequence ID" value="GMR48101.1"/>
    <property type="molecule type" value="Genomic_DNA"/>
</dbReference>
<comment type="caution">
    <text evidence="1">The sequence shown here is derived from an EMBL/GenBank/DDBJ whole genome shotgun (WGS) entry which is preliminary data.</text>
</comment>
<accession>A0AAN5CP83</accession>
<dbReference type="Proteomes" id="UP001328107">
    <property type="component" value="Unassembled WGS sequence"/>
</dbReference>
<keyword evidence="2" id="KW-1185">Reference proteome</keyword>
<organism evidence="1 2">
    <name type="scientific">Pristionchus mayeri</name>
    <dbReference type="NCBI Taxonomy" id="1317129"/>
    <lineage>
        <taxon>Eukaryota</taxon>
        <taxon>Metazoa</taxon>
        <taxon>Ecdysozoa</taxon>
        <taxon>Nematoda</taxon>
        <taxon>Chromadorea</taxon>
        <taxon>Rhabditida</taxon>
        <taxon>Rhabditina</taxon>
        <taxon>Diplogasteromorpha</taxon>
        <taxon>Diplogasteroidea</taxon>
        <taxon>Neodiplogasteridae</taxon>
        <taxon>Pristionchus</taxon>
    </lineage>
</organism>
<evidence type="ECO:0000313" key="2">
    <source>
        <dbReference type="Proteomes" id="UP001328107"/>
    </source>
</evidence>
<sequence>MFNDIRETTVHFANIRTNPGQMFADFEDEIRNAPRQKWSVAENVVWNLVCGNRSGNDSLYNCDANGLCL</sequence>